<dbReference type="PANTHER" id="PTHR11851:SF49">
    <property type="entry name" value="MITOCHONDRIAL-PROCESSING PEPTIDASE SUBUNIT ALPHA"/>
    <property type="match status" value="1"/>
</dbReference>
<accession>A0A1G2T978</accession>
<evidence type="ECO:0000256" key="1">
    <source>
        <dbReference type="ARBA" id="ARBA00007261"/>
    </source>
</evidence>
<evidence type="ECO:0000259" key="3">
    <source>
        <dbReference type="Pfam" id="PF00675"/>
    </source>
</evidence>
<evidence type="ECO:0000313" key="5">
    <source>
        <dbReference type="EMBL" id="OHA93722.1"/>
    </source>
</evidence>
<name>A0A1G2T978_9BACT</name>
<dbReference type="InterPro" id="IPR011249">
    <property type="entry name" value="Metalloenz_LuxS/M16"/>
</dbReference>
<dbReference type="GO" id="GO:0046872">
    <property type="term" value="F:metal ion binding"/>
    <property type="evidence" value="ECO:0007669"/>
    <property type="project" value="InterPro"/>
</dbReference>
<dbReference type="SUPFAM" id="SSF63411">
    <property type="entry name" value="LuxS/MPP-like metallohydrolase"/>
    <property type="match status" value="2"/>
</dbReference>
<dbReference type="InterPro" id="IPR050361">
    <property type="entry name" value="MPP/UQCRC_Complex"/>
</dbReference>
<dbReference type="Pfam" id="PF05193">
    <property type="entry name" value="Peptidase_M16_C"/>
    <property type="match status" value="1"/>
</dbReference>
<dbReference type="InterPro" id="IPR001431">
    <property type="entry name" value="Pept_M16_Zn_BS"/>
</dbReference>
<dbReference type="Gene3D" id="3.30.830.10">
    <property type="entry name" value="Metalloenzyme, LuxS/M16 peptidase-like"/>
    <property type="match status" value="2"/>
</dbReference>
<evidence type="ECO:0000256" key="2">
    <source>
        <dbReference type="RuleBase" id="RU004447"/>
    </source>
</evidence>
<feature type="domain" description="Peptidase M16 C-terminal" evidence="4">
    <location>
        <begin position="169"/>
        <end position="342"/>
    </location>
</feature>
<gene>
    <name evidence="5" type="ORF">A2W58_00700</name>
</gene>
<dbReference type="GO" id="GO:0004222">
    <property type="term" value="F:metalloendopeptidase activity"/>
    <property type="evidence" value="ECO:0007669"/>
    <property type="project" value="InterPro"/>
</dbReference>
<evidence type="ECO:0008006" key="7">
    <source>
        <dbReference type="Google" id="ProtNLM"/>
    </source>
</evidence>
<dbReference type="InterPro" id="IPR011765">
    <property type="entry name" value="Pept_M16_N"/>
</dbReference>
<dbReference type="PANTHER" id="PTHR11851">
    <property type="entry name" value="METALLOPROTEASE"/>
    <property type="match status" value="1"/>
</dbReference>
<dbReference type="AlphaFoldDB" id="A0A1G2T978"/>
<evidence type="ECO:0000259" key="4">
    <source>
        <dbReference type="Pfam" id="PF05193"/>
    </source>
</evidence>
<feature type="domain" description="Peptidase M16 N-terminal" evidence="3">
    <location>
        <begin position="21"/>
        <end position="161"/>
    </location>
</feature>
<dbReference type="Pfam" id="PF00675">
    <property type="entry name" value="Peptidase_M16"/>
    <property type="match status" value="1"/>
</dbReference>
<protein>
    <recommendedName>
        <fullName evidence="7">Peptidase M16</fullName>
    </recommendedName>
</protein>
<reference evidence="5 6" key="1">
    <citation type="journal article" date="2016" name="Nat. Commun.">
        <title>Thousands of microbial genomes shed light on interconnected biogeochemical processes in an aquifer system.</title>
        <authorList>
            <person name="Anantharaman K."/>
            <person name="Brown C.T."/>
            <person name="Hug L.A."/>
            <person name="Sharon I."/>
            <person name="Castelle C.J."/>
            <person name="Probst A.J."/>
            <person name="Thomas B.C."/>
            <person name="Singh A."/>
            <person name="Wilkins M.J."/>
            <person name="Karaoz U."/>
            <person name="Brodie E.L."/>
            <person name="Williams K.H."/>
            <person name="Hubbard S.S."/>
            <person name="Banfield J.F."/>
        </authorList>
    </citation>
    <scope>NUCLEOTIDE SEQUENCE [LARGE SCALE GENOMIC DNA]</scope>
</reference>
<comment type="caution">
    <text evidence="5">The sequence shown here is derived from an EMBL/GenBank/DDBJ whole genome shotgun (WGS) entry which is preliminary data.</text>
</comment>
<dbReference type="EMBL" id="MHVL01000013">
    <property type="protein sequence ID" value="OHA93722.1"/>
    <property type="molecule type" value="Genomic_DNA"/>
</dbReference>
<evidence type="ECO:0000313" key="6">
    <source>
        <dbReference type="Proteomes" id="UP000179264"/>
    </source>
</evidence>
<organism evidence="5 6">
    <name type="scientific">Candidatus Zambryskibacteria bacterium RIFCSPHIGHO2_02_38_10.5</name>
    <dbReference type="NCBI Taxonomy" id="1802742"/>
    <lineage>
        <taxon>Bacteria</taxon>
        <taxon>Candidatus Zambryskiibacteriota</taxon>
    </lineage>
</organism>
<dbReference type="GO" id="GO:0006508">
    <property type="term" value="P:proteolysis"/>
    <property type="evidence" value="ECO:0007669"/>
    <property type="project" value="InterPro"/>
</dbReference>
<comment type="similarity">
    <text evidence="1 2">Belongs to the peptidase M16 family.</text>
</comment>
<dbReference type="InterPro" id="IPR007863">
    <property type="entry name" value="Peptidase_M16_C"/>
</dbReference>
<sequence length="422" mass="48113">MNFKKKTLKNGLRMVVVPIKDAPSVTVMSMVEAGSEYETKEKNGISHFLEHMFFKGTKNRPKSIDISKEFDGMGAEHNAFTSNEVTAFYGKSAPKNFEKILDIISDMYLNPTFPEADIEKEKGVIIEEINMYEDLPQRVVHEIFGELLHGDTPYGWTVLGPRENIRAMKREDFLNYRKAHYVTEKTMIVVAGDVNAEDAFKKIENKFKNISSGNVLNKKKFTEKQNKPELKIKYKETDQSHLVIGVRTFDLHDKRMPTLKVLSAILGGGMSSRLFQRMREELGICYYVRSSINDSSNHGDFTISAGVNKKRLDVAVKGILEEIKTLRDKEIARAELKKAKDYLIGRMYLNLESSDSLASFYGFQEITRSKIKTPKEIEKEIEAVTVGDVKNLAKQIFINKNLNMAIVGNIKNKSPLSKIFHF</sequence>
<dbReference type="PROSITE" id="PS00143">
    <property type="entry name" value="INSULINASE"/>
    <property type="match status" value="1"/>
</dbReference>
<proteinExistence type="inferred from homology"/>
<dbReference type="Proteomes" id="UP000179264">
    <property type="component" value="Unassembled WGS sequence"/>
</dbReference>